<keyword evidence="14" id="KW-1185">Reference proteome</keyword>
<dbReference type="eggNOG" id="COG1160">
    <property type="taxonomic scope" value="Bacteria"/>
</dbReference>
<dbReference type="Gene3D" id="3.30.300.20">
    <property type="match status" value="1"/>
</dbReference>
<dbReference type="GO" id="GO:0042254">
    <property type="term" value="P:ribosome biogenesis"/>
    <property type="evidence" value="ECO:0007669"/>
    <property type="project" value="UniProtKB-KW"/>
</dbReference>
<dbReference type="InterPro" id="IPR031166">
    <property type="entry name" value="G_ENGA"/>
</dbReference>
<keyword evidence="4 10" id="KW-0677">Repeat</keyword>
<feature type="binding site" evidence="8">
    <location>
        <begin position="9"/>
        <end position="16"/>
    </location>
    <ligand>
        <name>GTP</name>
        <dbReference type="ChEBI" id="CHEBI:37565"/>
        <label>1</label>
    </ligand>
</feature>
<dbReference type="NCBIfam" id="TIGR00231">
    <property type="entry name" value="small_GTP"/>
    <property type="match status" value="2"/>
</dbReference>
<dbReference type="NCBIfam" id="TIGR03594">
    <property type="entry name" value="GTPase_EngA"/>
    <property type="match status" value="1"/>
</dbReference>
<comment type="similarity">
    <text evidence="1 8 9 10">Belongs to the TRAFAC class TrmE-Era-EngA-EngB-Septin-like GTPase superfamily. EngA (Der) GTPase family.</text>
</comment>
<dbReference type="Gene3D" id="3.40.50.300">
    <property type="entry name" value="P-loop containing nucleotide triphosphate hydrolases"/>
    <property type="match status" value="2"/>
</dbReference>
<dbReference type="PRINTS" id="PR00326">
    <property type="entry name" value="GTP1OBG"/>
</dbReference>
<keyword evidence="6 8" id="KW-0342">GTP-binding</keyword>
<gene>
    <name evidence="8" type="primary">der</name>
    <name evidence="13" type="ordered locus">M5M_04675</name>
</gene>
<evidence type="ECO:0000313" key="14">
    <source>
        <dbReference type="Proteomes" id="UP000000466"/>
    </source>
</evidence>
<dbReference type="InterPro" id="IPR027417">
    <property type="entry name" value="P-loop_NTPase"/>
</dbReference>
<feature type="region of interest" description="Disordered" evidence="11">
    <location>
        <begin position="432"/>
        <end position="523"/>
    </location>
</feature>
<evidence type="ECO:0000256" key="2">
    <source>
        <dbReference type="ARBA" id="ARBA00020953"/>
    </source>
</evidence>
<dbReference type="PIRSF" id="PIRSF006485">
    <property type="entry name" value="GTP-binding_EngA"/>
    <property type="match status" value="1"/>
</dbReference>
<dbReference type="Pfam" id="PF14714">
    <property type="entry name" value="KH_dom-like"/>
    <property type="match status" value="1"/>
</dbReference>
<dbReference type="EMBL" id="CP003746">
    <property type="protein sequence ID" value="AFU98142.1"/>
    <property type="molecule type" value="Genomic_DNA"/>
</dbReference>
<dbReference type="CDD" id="cd01894">
    <property type="entry name" value="EngA1"/>
    <property type="match status" value="1"/>
</dbReference>
<dbReference type="InterPro" id="IPR032859">
    <property type="entry name" value="KH_dom-like"/>
</dbReference>
<feature type="binding site" evidence="8">
    <location>
        <begin position="182"/>
        <end position="189"/>
    </location>
    <ligand>
        <name>GTP</name>
        <dbReference type="ChEBI" id="CHEBI:37565"/>
        <label>2</label>
    </ligand>
</feature>
<dbReference type="OrthoDB" id="9805918at2"/>
<evidence type="ECO:0000256" key="8">
    <source>
        <dbReference type="HAMAP-Rule" id="MF_00195"/>
    </source>
</evidence>
<dbReference type="GO" id="GO:0043022">
    <property type="term" value="F:ribosome binding"/>
    <property type="evidence" value="ECO:0007669"/>
    <property type="project" value="TreeGrafter"/>
</dbReference>
<dbReference type="KEGG" id="saga:M5M_04675"/>
<feature type="binding site" evidence="8">
    <location>
        <begin position="229"/>
        <end position="233"/>
    </location>
    <ligand>
        <name>GTP</name>
        <dbReference type="ChEBI" id="CHEBI:37565"/>
        <label>2</label>
    </ligand>
</feature>
<evidence type="ECO:0000259" key="12">
    <source>
        <dbReference type="PROSITE" id="PS51712"/>
    </source>
</evidence>
<evidence type="ECO:0000256" key="6">
    <source>
        <dbReference type="ARBA" id="ARBA00023134"/>
    </source>
</evidence>
<keyword evidence="5 8" id="KW-0547">Nucleotide-binding</keyword>
<keyword evidence="3 8" id="KW-0690">Ribosome biogenesis</keyword>
<proteinExistence type="inferred from homology"/>
<evidence type="ECO:0000256" key="11">
    <source>
        <dbReference type="SAM" id="MobiDB-lite"/>
    </source>
</evidence>
<evidence type="ECO:0000256" key="3">
    <source>
        <dbReference type="ARBA" id="ARBA00022517"/>
    </source>
</evidence>
<dbReference type="PANTHER" id="PTHR43834">
    <property type="entry name" value="GTPASE DER"/>
    <property type="match status" value="1"/>
</dbReference>
<dbReference type="AlphaFoldDB" id="K4KW59"/>
<dbReference type="FunFam" id="3.40.50.300:FF:000057">
    <property type="entry name" value="GTPase Der"/>
    <property type="match status" value="1"/>
</dbReference>
<dbReference type="RefSeq" id="WP_015046315.1">
    <property type="nucleotide sequence ID" value="NC_018868.3"/>
</dbReference>
<evidence type="ECO:0000256" key="1">
    <source>
        <dbReference type="ARBA" id="ARBA00008279"/>
    </source>
</evidence>
<protein>
    <recommendedName>
        <fullName evidence="2 8">GTPase Der</fullName>
    </recommendedName>
    <alternativeName>
        <fullName evidence="7 8">GTP-binding protein EngA</fullName>
    </alternativeName>
</protein>
<dbReference type="Proteomes" id="UP000000466">
    <property type="component" value="Chromosome"/>
</dbReference>
<evidence type="ECO:0000256" key="10">
    <source>
        <dbReference type="RuleBase" id="RU004481"/>
    </source>
</evidence>
<comment type="subunit">
    <text evidence="8">Associates with the 50S ribosomal subunit.</text>
</comment>
<name>K4KW59_SIMAS</name>
<sequence length="523" mass="57714">MVPVLALVGRPNVGKSTLFNCLTRSRDALVADYAGLTRDRKYGEGEVGGRSFMVIDTGGISGEEEGIDSVMAGQSLQAIEESDAVLFLVDCKAGLTPADEMIARHLRTRNKPTFVVANKVDGTNPDIALAPFYEMGLGKIFPTTATHRKGVRAMLDAVLSEFPEPEAEEVETPQGVKIAVVGRPNVGKSTLVNRLLGEDRVVVFDMPGTTRDSIYINYERHGANYTLIDTAGIRRRKNVKETVEKFSIVKTLQAIDDANVVVLLCDASEGLVEQDLHLLGHTIEAGRALVIALNKWDGLEDSHKEYVKNELDRRLRFIDFADIHYISAKHGTGVGHLYDSIERAYQAATEKMSTNFLTRVLQDAVREHQPPMIRGHRIKLRYAHPGGNNPPIIVIHGNQTGELPDAYVKYLERTYRRALDLHGTPVRLEFRSSENPYEEKAKPKVRRRDGKIQTGKRQAGETKRSYQARKGNDPAVKPGTKKPASTAKPKAKPAVAKPAVRGGAGQTRRKPTHVTKPSGNKPR</sequence>
<accession>K4KW59</accession>
<dbReference type="CDD" id="cd01895">
    <property type="entry name" value="EngA2"/>
    <property type="match status" value="1"/>
</dbReference>
<dbReference type="GO" id="GO:0005525">
    <property type="term" value="F:GTP binding"/>
    <property type="evidence" value="ECO:0007669"/>
    <property type="project" value="UniProtKB-UniRule"/>
</dbReference>
<dbReference type="InterPro" id="IPR016484">
    <property type="entry name" value="GTPase_Der"/>
</dbReference>
<dbReference type="InterPro" id="IPR015946">
    <property type="entry name" value="KH_dom-like_a/b"/>
</dbReference>
<evidence type="ECO:0000256" key="4">
    <source>
        <dbReference type="ARBA" id="ARBA00022737"/>
    </source>
</evidence>
<dbReference type="FunFam" id="3.30.300.20:FF:000004">
    <property type="entry name" value="GTPase Der"/>
    <property type="match status" value="1"/>
</dbReference>
<dbReference type="HAMAP" id="MF_00195">
    <property type="entry name" value="GTPase_Der"/>
    <property type="match status" value="1"/>
</dbReference>
<dbReference type="SUPFAM" id="SSF52540">
    <property type="entry name" value="P-loop containing nucleoside triphosphate hydrolases"/>
    <property type="match status" value="2"/>
</dbReference>
<evidence type="ECO:0000256" key="7">
    <source>
        <dbReference type="ARBA" id="ARBA00032345"/>
    </source>
</evidence>
<feature type="domain" description="EngA-type G" evidence="12">
    <location>
        <begin position="176"/>
        <end position="349"/>
    </location>
</feature>
<organism evidence="13 14">
    <name type="scientific">Simiduia agarivorans (strain DSM 21679 / JCM 13881 / BCRC 17597 / SA1)</name>
    <dbReference type="NCBI Taxonomy" id="1117647"/>
    <lineage>
        <taxon>Bacteria</taxon>
        <taxon>Pseudomonadati</taxon>
        <taxon>Pseudomonadota</taxon>
        <taxon>Gammaproteobacteria</taxon>
        <taxon>Cellvibrionales</taxon>
        <taxon>Cellvibrionaceae</taxon>
        <taxon>Simiduia</taxon>
    </lineage>
</organism>
<dbReference type="Pfam" id="PF01926">
    <property type="entry name" value="MMR_HSR1"/>
    <property type="match status" value="2"/>
</dbReference>
<feature type="domain" description="EngA-type G" evidence="12">
    <location>
        <begin position="3"/>
        <end position="166"/>
    </location>
</feature>
<feature type="compositionally biased region" description="Low complexity" evidence="11">
    <location>
        <begin position="477"/>
        <end position="500"/>
    </location>
</feature>
<feature type="binding site" evidence="8">
    <location>
        <begin position="56"/>
        <end position="60"/>
    </location>
    <ligand>
        <name>GTP</name>
        <dbReference type="ChEBI" id="CHEBI:37565"/>
        <label>1</label>
    </ligand>
</feature>
<dbReference type="PANTHER" id="PTHR43834:SF6">
    <property type="entry name" value="GTPASE DER"/>
    <property type="match status" value="1"/>
</dbReference>
<evidence type="ECO:0000256" key="5">
    <source>
        <dbReference type="ARBA" id="ARBA00022741"/>
    </source>
</evidence>
<comment type="function">
    <text evidence="8 10">GTPase that plays an essential role in the late steps of ribosome biogenesis.</text>
</comment>
<feature type="binding site" evidence="8">
    <location>
        <begin position="294"/>
        <end position="297"/>
    </location>
    <ligand>
        <name>GTP</name>
        <dbReference type="ChEBI" id="CHEBI:37565"/>
        <label>2</label>
    </ligand>
</feature>
<feature type="binding site" evidence="8">
    <location>
        <begin position="118"/>
        <end position="121"/>
    </location>
    <ligand>
        <name>GTP</name>
        <dbReference type="ChEBI" id="CHEBI:37565"/>
        <label>1</label>
    </ligand>
</feature>
<dbReference type="FunFam" id="3.40.50.300:FF:000040">
    <property type="entry name" value="GTPase Der"/>
    <property type="match status" value="1"/>
</dbReference>
<dbReference type="InterPro" id="IPR006073">
    <property type="entry name" value="GTP-bd"/>
</dbReference>
<dbReference type="PROSITE" id="PS51712">
    <property type="entry name" value="G_ENGA"/>
    <property type="match status" value="2"/>
</dbReference>
<dbReference type="InterPro" id="IPR005225">
    <property type="entry name" value="Small_GTP-bd"/>
</dbReference>
<evidence type="ECO:0000313" key="13">
    <source>
        <dbReference type="EMBL" id="AFU98142.1"/>
    </source>
</evidence>
<dbReference type="STRING" id="1117647.M5M_04675"/>
<dbReference type="HOGENOM" id="CLU_016077_6_2_6"/>
<feature type="compositionally biased region" description="Basic and acidic residues" evidence="11">
    <location>
        <begin position="432"/>
        <end position="442"/>
    </location>
</feature>
<evidence type="ECO:0000256" key="9">
    <source>
        <dbReference type="PROSITE-ProRule" id="PRU01049"/>
    </source>
</evidence>
<reference evidence="13 14" key="1">
    <citation type="journal article" date="2013" name="Genome Announc.">
        <title>Complete genome sequence of Simiduia agarivorans SA1(T), a marine bacterium able to degrade a variety of polysaccharides.</title>
        <authorList>
            <person name="Lin S.Y."/>
            <person name="Shieh W.Y."/>
            <person name="Chen J.S."/>
            <person name="Tang S.L."/>
        </authorList>
    </citation>
    <scope>NUCLEOTIDE SEQUENCE [LARGE SCALE GENOMIC DNA]</scope>
    <source>
        <strain evidence="14">DSM 21679 / JCM 13881 / BCRC 17597 / SA1</strain>
    </source>
</reference>